<gene>
    <name evidence="1" type="ORF">SAMN04487910_1825</name>
</gene>
<organism evidence="1 2">
    <name type="scientific">Aquimarina amphilecti</name>
    <dbReference type="NCBI Taxonomy" id="1038014"/>
    <lineage>
        <taxon>Bacteria</taxon>
        <taxon>Pseudomonadati</taxon>
        <taxon>Bacteroidota</taxon>
        <taxon>Flavobacteriia</taxon>
        <taxon>Flavobacteriales</taxon>
        <taxon>Flavobacteriaceae</taxon>
        <taxon>Aquimarina</taxon>
    </lineage>
</organism>
<reference evidence="1 2" key="1">
    <citation type="submission" date="2016-10" db="EMBL/GenBank/DDBJ databases">
        <authorList>
            <person name="de Groot N.N."/>
        </authorList>
    </citation>
    <scope>NUCLEOTIDE SEQUENCE [LARGE SCALE GENOMIC DNA]</scope>
    <source>
        <strain evidence="1 2">DSM 25232</strain>
    </source>
</reference>
<dbReference type="Proteomes" id="UP000198521">
    <property type="component" value="Unassembled WGS sequence"/>
</dbReference>
<accession>A0A1H7MR52</accession>
<dbReference type="AlphaFoldDB" id="A0A1H7MR52"/>
<dbReference type="OrthoDB" id="1444174at2"/>
<dbReference type="EMBL" id="FOAB01000003">
    <property type="protein sequence ID" value="SEL13712.1"/>
    <property type="molecule type" value="Genomic_DNA"/>
</dbReference>
<evidence type="ECO:0000313" key="2">
    <source>
        <dbReference type="Proteomes" id="UP000198521"/>
    </source>
</evidence>
<keyword evidence="2" id="KW-1185">Reference proteome</keyword>
<evidence type="ECO:0000313" key="1">
    <source>
        <dbReference type="EMBL" id="SEL13712.1"/>
    </source>
</evidence>
<protein>
    <submittedName>
        <fullName evidence="1">Uncharacterized protein</fullName>
    </submittedName>
</protein>
<dbReference type="RefSeq" id="WP_091407662.1">
    <property type="nucleotide sequence ID" value="NZ_FOAB01000003.1"/>
</dbReference>
<proteinExistence type="predicted"/>
<dbReference type="STRING" id="1038014.SAMN04487910_1825"/>
<sequence>MPKSNYCLIDPDGGALKVKVTANNGIRSGSIFILWELQNGKWEKKEKFNVITGDDGVDEFILLEKPSDIENDSLAWSINACSMINRVERGEFNITVIQDEEKRWTKESSRLVPKCSDGKQLKFGNHVIFKHLINENFSTSDLWKDTE</sequence>
<name>A0A1H7MR52_AQUAM</name>